<protein>
    <submittedName>
        <fullName evidence="2">Capsular polysaccharide synthesis enzyme Cap8C Manganese-dependent protein-tyrosine phosphatase</fullName>
        <ecNumber evidence="2">3.1.3.48</ecNumber>
    </submittedName>
</protein>
<reference evidence="2" key="1">
    <citation type="submission" date="2016-10" db="EMBL/GenBank/DDBJ databases">
        <authorList>
            <person name="de Groot N.N."/>
        </authorList>
    </citation>
    <scope>NUCLEOTIDE SEQUENCE</scope>
</reference>
<proteinExistence type="predicted"/>
<evidence type="ECO:0000313" key="2">
    <source>
        <dbReference type="EMBL" id="SFV53884.1"/>
    </source>
</evidence>
<dbReference type="GO" id="GO:0030145">
    <property type="term" value="F:manganese ion binding"/>
    <property type="evidence" value="ECO:0007669"/>
    <property type="project" value="InterPro"/>
</dbReference>
<dbReference type="InterPro" id="IPR016667">
    <property type="entry name" value="Caps_polysacc_synth_CpsB/CapC"/>
</dbReference>
<dbReference type="Pfam" id="PF19567">
    <property type="entry name" value="CpsB_CapC"/>
    <property type="match status" value="1"/>
</dbReference>
<dbReference type="PANTHER" id="PTHR39181">
    <property type="entry name" value="TYROSINE-PROTEIN PHOSPHATASE YWQE"/>
    <property type="match status" value="1"/>
</dbReference>
<dbReference type="Gene3D" id="3.20.20.140">
    <property type="entry name" value="Metal-dependent hydrolases"/>
    <property type="match status" value="1"/>
</dbReference>
<dbReference type="AlphaFoldDB" id="A0A1W1BK07"/>
<dbReference type="SUPFAM" id="SSF89550">
    <property type="entry name" value="PHP domain-like"/>
    <property type="match status" value="1"/>
</dbReference>
<dbReference type="EC" id="3.1.3.48" evidence="2"/>
<dbReference type="EMBL" id="FPHM01000013">
    <property type="protein sequence ID" value="SFV53884.1"/>
    <property type="molecule type" value="Genomic_DNA"/>
</dbReference>
<name>A0A1W1BK07_9ZZZZ</name>
<organism evidence="2">
    <name type="scientific">hydrothermal vent metagenome</name>
    <dbReference type="NCBI Taxonomy" id="652676"/>
    <lineage>
        <taxon>unclassified sequences</taxon>
        <taxon>metagenomes</taxon>
        <taxon>ecological metagenomes</taxon>
    </lineage>
</organism>
<sequence length="240" mass="27978">MFSFLSNKKSLLRVDIHSHLIPGIDDGAKTMENSIELILDLKEIGYKKLITTPHISDMFPNSKEIILNEFENLKSEVKKREIEIELEVAAEYYADETFDRLLKEKNILNFGKENYLLFELSYFTKPQDLESLIYEIQLAGYTPVLAHPERYTYFHNSIDNYKQLKKATDVLFQMNIVSIVNYYSNEITKVAKQLINAGLIDFIGSDTHQKRHTKYIKKSLSDSFYKKIFKKNVILNDSLG</sequence>
<keyword evidence="1 2" id="KW-0378">Hydrolase</keyword>
<dbReference type="PIRSF" id="PIRSF016557">
    <property type="entry name" value="Caps_synth_CpsB"/>
    <property type="match status" value="1"/>
</dbReference>
<evidence type="ECO:0000256" key="1">
    <source>
        <dbReference type="ARBA" id="ARBA00022801"/>
    </source>
</evidence>
<dbReference type="PANTHER" id="PTHR39181:SF1">
    <property type="entry name" value="TYROSINE-PROTEIN PHOSPHATASE YWQE"/>
    <property type="match status" value="1"/>
</dbReference>
<accession>A0A1W1BK07</accession>
<dbReference type="InterPro" id="IPR016195">
    <property type="entry name" value="Pol/histidinol_Pase-like"/>
</dbReference>
<dbReference type="GO" id="GO:0004725">
    <property type="term" value="F:protein tyrosine phosphatase activity"/>
    <property type="evidence" value="ECO:0007669"/>
    <property type="project" value="UniProtKB-EC"/>
</dbReference>
<gene>
    <name evidence="2" type="ORF">MNB_SV-13-444</name>
</gene>